<dbReference type="InterPro" id="IPR005198">
    <property type="entry name" value="Glyco_hydro_76"/>
</dbReference>
<comment type="caution">
    <text evidence="2">The sequence shown here is derived from an EMBL/GenBank/DDBJ whole genome shotgun (WGS) entry which is preliminary data.</text>
</comment>
<dbReference type="Gene3D" id="1.50.10.20">
    <property type="match status" value="1"/>
</dbReference>
<dbReference type="STRING" id="1220578.FPE01S_03_06850"/>
<dbReference type="PANTHER" id="PTHR47791:SF4">
    <property type="entry name" value="(PUTATIVE SECRETED PROTEIN)-RELATED"/>
    <property type="match status" value="1"/>
</dbReference>
<dbReference type="InterPro" id="IPR014512">
    <property type="entry name" value="O_gly_hydro"/>
</dbReference>
<reference evidence="2 3" key="1">
    <citation type="submission" date="2015-04" db="EMBL/GenBank/DDBJ databases">
        <title>Whole genome shotgun sequence of Flavihumibacter petaseus NBRC 106054.</title>
        <authorList>
            <person name="Miyazawa S."/>
            <person name="Hosoyama A."/>
            <person name="Hashimoto M."/>
            <person name="Noguchi M."/>
            <person name="Tsuchikane K."/>
            <person name="Ohji S."/>
            <person name="Yamazoe A."/>
            <person name="Ichikawa N."/>
            <person name="Kimura A."/>
            <person name="Fujita N."/>
        </authorList>
    </citation>
    <scope>NUCLEOTIDE SEQUENCE [LARGE SCALE GENOMIC DNA]</scope>
    <source>
        <strain evidence="2 3">NBRC 106054</strain>
    </source>
</reference>
<dbReference type="Pfam" id="PF03663">
    <property type="entry name" value="Glyco_hydro_76"/>
    <property type="match status" value="1"/>
</dbReference>
<proteinExistence type="predicted"/>
<dbReference type="AlphaFoldDB" id="A0A0E9N4P7"/>
<sequence>MTIVLNSALRKGLSVPLALFSLYTHAQVSGPGQAPARAEFREAAVSLNNAIQQHFLNPATGYYNEHAEKDRNKNPVSYLWPLCGLIQAGNELDVLQGTAVELDRYMFLIDRYEDQRPPVTGYASYPPEKGGGDRFYDDNQWIGIAVMDAWKRRPDTAYRRRAELIYTFMMTAYDSVGGGGLYWEEGKLNTKNTCSNGPGILLALQLHQASGKKTYLDTALLLYNWVNNTLRDDKGLYFDNIGLPSRKIDQRRYAYNTGTMLQANVMLYEITRNPKYLAEAKRIATAATTYFLPNGKMHDGYWFSAVLLRAYQQLLQYDNDTNHIKAFAKATRNAIASERNKDGLYISKGKTVDLVNQSGMLEILARLAYLEKNYQF</sequence>
<dbReference type="PIRSF" id="PIRSF021505">
    <property type="entry name" value="O_gly_hdrol"/>
    <property type="match status" value="1"/>
</dbReference>
<dbReference type="EMBL" id="BBWV01000003">
    <property type="protein sequence ID" value="GAO44646.1"/>
    <property type="molecule type" value="Genomic_DNA"/>
</dbReference>
<feature type="signal peptide" evidence="1">
    <location>
        <begin position="1"/>
        <end position="26"/>
    </location>
</feature>
<feature type="chain" id="PRO_5002430010" evidence="1">
    <location>
        <begin position="27"/>
        <end position="376"/>
    </location>
</feature>
<organism evidence="2 3">
    <name type="scientific">Flavihumibacter petaseus NBRC 106054</name>
    <dbReference type="NCBI Taxonomy" id="1220578"/>
    <lineage>
        <taxon>Bacteria</taxon>
        <taxon>Pseudomonadati</taxon>
        <taxon>Bacteroidota</taxon>
        <taxon>Chitinophagia</taxon>
        <taxon>Chitinophagales</taxon>
        <taxon>Chitinophagaceae</taxon>
        <taxon>Flavihumibacter</taxon>
    </lineage>
</organism>
<keyword evidence="3" id="KW-1185">Reference proteome</keyword>
<keyword evidence="2" id="KW-0378">Hydrolase</keyword>
<keyword evidence="2" id="KW-0326">Glycosidase</keyword>
<gene>
    <name evidence="2" type="ORF">FPE01S_03_06850</name>
</gene>
<dbReference type="InterPro" id="IPR008928">
    <property type="entry name" value="6-hairpin_glycosidase_sf"/>
</dbReference>
<dbReference type="OrthoDB" id="2505409at2"/>
<dbReference type="SUPFAM" id="SSF48208">
    <property type="entry name" value="Six-hairpin glycosidases"/>
    <property type="match status" value="1"/>
</dbReference>
<protein>
    <submittedName>
        <fullName evidence="2">Putative glycosidase</fullName>
    </submittedName>
</protein>
<dbReference type="RefSeq" id="WP_052956002.1">
    <property type="nucleotide sequence ID" value="NZ_BBWV01000003.1"/>
</dbReference>
<evidence type="ECO:0000313" key="2">
    <source>
        <dbReference type="EMBL" id="GAO44646.1"/>
    </source>
</evidence>
<dbReference type="Proteomes" id="UP000033121">
    <property type="component" value="Unassembled WGS sequence"/>
</dbReference>
<keyword evidence="1" id="KW-0732">Signal</keyword>
<dbReference type="GO" id="GO:0005975">
    <property type="term" value="P:carbohydrate metabolic process"/>
    <property type="evidence" value="ECO:0007669"/>
    <property type="project" value="InterPro"/>
</dbReference>
<accession>A0A0E9N4P7</accession>
<evidence type="ECO:0000256" key="1">
    <source>
        <dbReference type="SAM" id="SignalP"/>
    </source>
</evidence>
<dbReference type="GO" id="GO:0016798">
    <property type="term" value="F:hydrolase activity, acting on glycosyl bonds"/>
    <property type="evidence" value="ECO:0007669"/>
    <property type="project" value="UniProtKB-KW"/>
</dbReference>
<dbReference type="InterPro" id="IPR053169">
    <property type="entry name" value="MUG_Protein"/>
</dbReference>
<evidence type="ECO:0000313" key="3">
    <source>
        <dbReference type="Proteomes" id="UP000033121"/>
    </source>
</evidence>
<name>A0A0E9N4P7_9BACT</name>
<dbReference type="PANTHER" id="PTHR47791">
    <property type="entry name" value="MEIOTICALLY UP-REGULATED GENE 191 PROTEIN"/>
    <property type="match status" value="1"/>
</dbReference>